<dbReference type="AlphaFoldDB" id="A0A1M7RY72"/>
<protein>
    <submittedName>
        <fullName evidence="1">TupA-like ATPgrasp</fullName>
    </submittedName>
</protein>
<evidence type="ECO:0000313" key="2">
    <source>
        <dbReference type="Proteomes" id="UP000184097"/>
    </source>
</evidence>
<dbReference type="Gene3D" id="3.40.50.720">
    <property type="entry name" value="NAD(P)-binding Rossmann-like Domain"/>
    <property type="match status" value="1"/>
</dbReference>
<dbReference type="EMBL" id="FRDH01000003">
    <property type="protein sequence ID" value="SHN51084.1"/>
    <property type="molecule type" value="Genomic_DNA"/>
</dbReference>
<name>A0A1M7RY72_9FIRM</name>
<dbReference type="Proteomes" id="UP000184097">
    <property type="component" value="Unassembled WGS sequence"/>
</dbReference>
<dbReference type="RefSeq" id="WP_072700900.1">
    <property type="nucleotide sequence ID" value="NZ_FRDH01000003.1"/>
</dbReference>
<accession>A0A1M7RY72</accession>
<reference evidence="1 2" key="1">
    <citation type="submission" date="2016-12" db="EMBL/GenBank/DDBJ databases">
        <authorList>
            <person name="Song W.-J."/>
            <person name="Kurnit D.M."/>
        </authorList>
    </citation>
    <scope>NUCLEOTIDE SEQUENCE [LARGE SCALE GENOMIC DNA]</scope>
    <source>
        <strain evidence="1 2">DSM 14810</strain>
    </source>
</reference>
<gene>
    <name evidence="1" type="ORF">SAMN02745247_00641</name>
</gene>
<organism evidence="1 2">
    <name type="scientific">Butyrivibrio hungatei DSM 14810</name>
    <dbReference type="NCBI Taxonomy" id="1121132"/>
    <lineage>
        <taxon>Bacteria</taxon>
        <taxon>Bacillati</taxon>
        <taxon>Bacillota</taxon>
        <taxon>Clostridia</taxon>
        <taxon>Lachnospirales</taxon>
        <taxon>Lachnospiraceae</taxon>
        <taxon>Butyrivibrio</taxon>
    </lineage>
</organism>
<evidence type="ECO:0000313" key="1">
    <source>
        <dbReference type="EMBL" id="SHN51084.1"/>
    </source>
</evidence>
<sequence length="395" mass="45969">MIAEKLRSMIEKANKANKVVVIGAGKTLTNLMAILRNSGITVHEILDNNTNLEGMVFDGVQVNSFHKLEEGTLYIIDVIDDTVAESMKNQLISIGISSEHIVRYPHTKRITDIDCNDKEAMKKALDDMYYERFERRINWDNPTTYTEIVNVEKVYDNNPIKNMFADKYKVREYVKQLIGDDYLTKYYGAWDDVDEIDFSLLPDRFVLKTNNGSSRNILVTDKNELDINSAKEKLKKWMTSDYWKILLETQYKGIKPKIICEEYLDDIAEGISEYQFFCFGGKPRYIWCVRGSHRPECKAAFYDTEWNKMDFSFGYPIDEEIQQKPKRLGDMLVVAEKLSQGLSHVRVDLYEMPDNRILFGELTMTSWGGMKHFVPEKWDYEFGRLILEAKEKGTA</sequence>
<dbReference type="Pfam" id="PF14305">
    <property type="entry name" value="ATPgrasp_TupA"/>
    <property type="match status" value="1"/>
</dbReference>
<proteinExistence type="predicted"/>
<dbReference type="InterPro" id="IPR029465">
    <property type="entry name" value="ATPgrasp_TupA"/>
</dbReference>